<evidence type="ECO:0000313" key="4">
    <source>
        <dbReference type="Proteomes" id="UP001159042"/>
    </source>
</evidence>
<dbReference type="Gene3D" id="3.30.420.10">
    <property type="entry name" value="Ribonuclease H-like superfamily/Ribonuclease H"/>
    <property type="match status" value="1"/>
</dbReference>
<accession>A0AAV8VBU4</accession>
<dbReference type="GO" id="GO:0004523">
    <property type="term" value="F:RNA-DNA hybrid ribonuclease activity"/>
    <property type="evidence" value="ECO:0007669"/>
    <property type="project" value="InterPro"/>
</dbReference>
<dbReference type="PROSITE" id="PS50879">
    <property type="entry name" value="RNASE_H_1"/>
    <property type="match status" value="1"/>
</dbReference>
<dbReference type="Proteomes" id="UP001159042">
    <property type="component" value="Unassembled WGS sequence"/>
</dbReference>
<dbReference type="InterPro" id="IPR012337">
    <property type="entry name" value="RNaseH-like_sf"/>
</dbReference>
<evidence type="ECO:0000256" key="1">
    <source>
        <dbReference type="SAM" id="MobiDB-lite"/>
    </source>
</evidence>
<evidence type="ECO:0000259" key="2">
    <source>
        <dbReference type="PROSITE" id="PS50879"/>
    </source>
</evidence>
<sequence length="104" mass="11268">MGIRRCVAQPNAVCRTSMARPNCVCSFGLGLPHFCSCSDEYAPLARQKEVGLVWVPGHTGIPGNERADQLARLGSGEPPRGRNQSLESREEVSMRLSVDGPTED</sequence>
<dbReference type="EMBL" id="JANEYG010000164">
    <property type="protein sequence ID" value="KAJ8911740.1"/>
    <property type="molecule type" value="Genomic_DNA"/>
</dbReference>
<organism evidence="3 4">
    <name type="scientific">Exocentrus adspersus</name>
    <dbReference type="NCBI Taxonomy" id="1586481"/>
    <lineage>
        <taxon>Eukaryota</taxon>
        <taxon>Metazoa</taxon>
        <taxon>Ecdysozoa</taxon>
        <taxon>Arthropoda</taxon>
        <taxon>Hexapoda</taxon>
        <taxon>Insecta</taxon>
        <taxon>Pterygota</taxon>
        <taxon>Neoptera</taxon>
        <taxon>Endopterygota</taxon>
        <taxon>Coleoptera</taxon>
        <taxon>Polyphaga</taxon>
        <taxon>Cucujiformia</taxon>
        <taxon>Chrysomeloidea</taxon>
        <taxon>Cerambycidae</taxon>
        <taxon>Lamiinae</taxon>
        <taxon>Acanthocinini</taxon>
        <taxon>Exocentrus</taxon>
    </lineage>
</organism>
<protein>
    <recommendedName>
        <fullName evidence="2">RNase H type-1 domain-containing protein</fullName>
    </recommendedName>
</protein>
<dbReference type="InterPro" id="IPR002156">
    <property type="entry name" value="RNaseH_domain"/>
</dbReference>
<dbReference type="Pfam" id="PF00075">
    <property type="entry name" value="RNase_H"/>
    <property type="match status" value="1"/>
</dbReference>
<reference evidence="3 4" key="1">
    <citation type="journal article" date="2023" name="Insect Mol. Biol.">
        <title>Genome sequencing provides insights into the evolution of gene families encoding plant cell wall-degrading enzymes in longhorned beetles.</title>
        <authorList>
            <person name="Shin N.R."/>
            <person name="Okamura Y."/>
            <person name="Kirsch R."/>
            <person name="Pauchet Y."/>
        </authorList>
    </citation>
    <scope>NUCLEOTIDE SEQUENCE [LARGE SCALE GENOMIC DNA]</scope>
    <source>
        <strain evidence="3">EAD_L_NR</strain>
    </source>
</reference>
<evidence type="ECO:0000313" key="3">
    <source>
        <dbReference type="EMBL" id="KAJ8911740.1"/>
    </source>
</evidence>
<dbReference type="GO" id="GO:0003676">
    <property type="term" value="F:nucleic acid binding"/>
    <property type="evidence" value="ECO:0007669"/>
    <property type="project" value="InterPro"/>
</dbReference>
<feature type="region of interest" description="Disordered" evidence="1">
    <location>
        <begin position="70"/>
        <end position="104"/>
    </location>
</feature>
<keyword evidence="4" id="KW-1185">Reference proteome</keyword>
<feature type="domain" description="RNase H type-1" evidence="2">
    <location>
        <begin position="1"/>
        <end position="76"/>
    </location>
</feature>
<gene>
    <name evidence="3" type="ORF">NQ315_003640</name>
</gene>
<comment type="caution">
    <text evidence="3">The sequence shown here is derived from an EMBL/GenBank/DDBJ whole genome shotgun (WGS) entry which is preliminary data.</text>
</comment>
<dbReference type="InterPro" id="IPR036397">
    <property type="entry name" value="RNaseH_sf"/>
</dbReference>
<dbReference type="AlphaFoldDB" id="A0AAV8VBU4"/>
<proteinExistence type="predicted"/>
<name>A0AAV8VBU4_9CUCU</name>
<dbReference type="SUPFAM" id="SSF53098">
    <property type="entry name" value="Ribonuclease H-like"/>
    <property type="match status" value="1"/>
</dbReference>